<dbReference type="PANTHER" id="PTHR12585">
    <property type="entry name" value="SCC1 / RAD21 FAMILY MEMBER"/>
    <property type="match status" value="1"/>
</dbReference>
<evidence type="ECO:0000259" key="5">
    <source>
        <dbReference type="Pfam" id="PF04824"/>
    </source>
</evidence>
<proteinExistence type="inferred from homology"/>
<dbReference type="GO" id="GO:0008278">
    <property type="term" value="C:cohesin complex"/>
    <property type="evidence" value="ECO:0007669"/>
    <property type="project" value="InterPro"/>
</dbReference>
<dbReference type="GO" id="GO:0003682">
    <property type="term" value="F:chromatin binding"/>
    <property type="evidence" value="ECO:0007669"/>
    <property type="project" value="TreeGrafter"/>
</dbReference>
<protein>
    <recommendedName>
        <fullName evidence="9">Sister chromatid cohesion 1 protein 1</fullName>
    </recommendedName>
</protein>
<dbReference type="GO" id="GO:0005634">
    <property type="term" value="C:nucleus"/>
    <property type="evidence" value="ECO:0007669"/>
    <property type="project" value="UniProtKB-SubCell"/>
</dbReference>
<gene>
    <name evidence="7" type="ORF">LITE_LOCUS1692</name>
</gene>
<dbReference type="GO" id="GO:0051754">
    <property type="term" value="P:meiotic sister chromatid cohesion, centromeric"/>
    <property type="evidence" value="ECO:0007669"/>
    <property type="project" value="TreeGrafter"/>
</dbReference>
<feature type="region of interest" description="Disordered" evidence="4">
    <location>
        <begin position="427"/>
        <end position="459"/>
    </location>
</feature>
<dbReference type="InterPro" id="IPR023093">
    <property type="entry name" value="ScpA-like_C"/>
</dbReference>
<evidence type="ECO:0000256" key="3">
    <source>
        <dbReference type="ARBA" id="ARBA00023242"/>
    </source>
</evidence>
<dbReference type="EMBL" id="CAMGYJ010000002">
    <property type="protein sequence ID" value="CAI0377967.1"/>
    <property type="molecule type" value="Genomic_DNA"/>
</dbReference>
<evidence type="ECO:0000256" key="2">
    <source>
        <dbReference type="ARBA" id="ARBA00009870"/>
    </source>
</evidence>
<dbReference type="Pfam" id="PF04824">
    <property type="entry name" value="Rad21_Rec8"/>
    <property type="match status" value="1"/>
</dbReference>
<feature type="domain" description="Rad21/Rec8-like protein C-terminal eukaryotic" evidence="5">
    <location>
        <begin position="763"/>
        <end position="813"/>
    </location>
</feature>
<evidence type="ECO:0008006" key="9">
    <source>
        <dbReference type="Google" id="ProtNLM"/>
    </source>
</evidence>
<dbReference type="Gene3D" id="1.10.10.580">
    <property type="entry name" value="Structural maintenance of chromosome 1. Chain E"/>
    <property type="match status" value="1"/>
</dbReference>
<dbReference type="Proteomes" id="UP001154282">
    <property type="component" value="Unassembled WGS sequence"/>
</dbReference>
<dbReference type="Pfam" id="PF04825">
    <property type="entry name" value="Rad21_Rec8_N"/>
    <property type="match status" value="1"/>
</dbReference>
<feature type="domain" description="Rad21/Rec8-like protein N-terminal" evidence="6">
    <location>
        <begin position="1"/>
        <end position="82"/>
    </location>
</feature>
<keyword evidence="8" id="KW-1185">Reference proteome</keyword>
<dbReference type="SUPFAM" id="SSF46785">
    <property type="entry name" value="Winged helix' DNA-binding domain"/>
    <property type="match status" value="1"/>
</dbReference>
<reference evidence="7" key="1">
    <citation type="submission" date="2022-08" db="EMBL/GenBank/DDBJ databases">
        <authorList>
            <person name="Gutierrez-Valencia J."/>
        </authorList>
    </citation>
    <scope>NUCLEOTIDE SEQUENCE</scope>
</reference>
<evidence type="ECO:0000256" key="1">
    <source>
        <dbReference type="ARBA" id="ARBA00004123"/>
    </source>
</evidence>
<dbReference type="PANTHER" id="PTHR12585:SF64">
    <property type="entry name" value="SISTER CHROMATID COHESION 1 PROTEIN 1"/>
    <property type="match status" value="1"/>
</dbReference>
<feature type="compositionally biased region" description="Polar residues" evidence="4">
    <location>
        <begin position="316"/>
        <end position="328"/>
    </location>
</feature>
<feature type="region of interest" description="Disordered" evidence="4">
    <location>
        <begin position="304"/>
        <end position="329"/>
    </location>
</feature>
<sequence>MFYSHQLLARKAPLGQIWMAATMHAKMNRKKLNMIDIISICEEILNPSVPMALRLSGILMGGVVIVYERKVKLLYEDVTRLLVPESNSESVFCLRFFFLGSLHELNISCDSTGNAVKVKINETWKVEPATDRTLLPKRKLQAKKEAVTLPDVQDVDHPEIGQSRNFSSSNATMPSFQNTSYFAVQLDTLDETYINNDAMEDDVTGHMHQVDPENIKLFEHFDPCQVNTDMYDRFERFDISGEGDTQMNATFSGDLQTDMPSTVLPSQPRQDEDLGGLLADSQMLSHMFFICLHSIFGMSANEQGNPFTDKEIPDQQPESLVNQPSETHNVGREVQGPIIRKRRRQAANWMDIEKTVIPGEVYQSWLQNASDLTSRRDRKGKDVKKSIMSRMKVASLMELPPTVLIDDLSINANKDIYYPAPLLAQWTKSTQPPHDSPSARATSPQPPEASNSSPQDAAAQFEDPYNFNDYQGGGGSQSIGISFEKDRGVLNEQLEAHLFDNAFEANLVDNIRMRGNKEPPVITTPGNPGSGHGIPRHCSGINSGNIHSGSSLQSIPEDTLWLPDPEVQLKTGPAQSQRPITSSQRLKAMNEGIRMYLKNPFKGPEAESLNSLRIGINLEQAAPSFYETRGLNFEFEAYLADNESIRGNKEPPVVTSPGNRGKPARFIPSSGSGHSIPRHRSEINSGHKHSGSSLQSIPENKSWRPDPDITTVHEKDSAPDQEVLLETGPTQTQPLINTSEPLDAMTEDIRKHLKTHFEWPKAPKHESLNNLATGMDRKRAALFFYQTCVLATRGDIAVDQKVPYGEILISNRSKK</sequence>
<dbReference type="InterPro" id="IPR006910">
    <property type="entry name" value="Rad21_Rec8_N"/>
</dbReference>
<evidence type="ECO:0000313" key="8">
    <source>
        <dbReference type="Proteomes" id="UP001154282"/>
    </source>
</evidence>
<accession>A0AAV0GY48</accession>
<dbReference type="InterPro" id="IPR039781">
    <property type="entry name" value="Rad21/Rec8-like"/>
</dbReference>
<feature type="region of interest" description="Disordered" evidence="4">
    <location>
        <begin position="648"/>
        <end position="705"/>
    </location>
</feature>
<evidence type="ECO:0000259" key="6">
    <source>
        <dbReference type="Pfam" id="PF04825"/>
    </source>
</evidence>
<dbReference type="AlphaFoldDB" id="A0AAV0GY48"/>
<evidence type="ECO:0000256" key="4">
    <source>
        <dbReference type="SAM" id="MobiDB-lite"/>
    </source>
</evidence>
<keyword evidence="3" id="KW-0539">Nucleus</keyword>
<comment type="similarity">
    <text evidence="2">Belongs to the rad21 family.</text>
</comment>
<comment type="subcellular location">
    <subcellularLocation>
        <location evidence="1">Nucleus</location>
    </subcellularLocation>
</comment>
<dbReference type="InterPro" id="IPR006909">
    <property type="entry name" value="Rad21/Rec8_C_eu"/>
</dbReference>
<organism evidence="7 8">
    <name type="scientific">Linum tenue</name>
    <dbReference type="NCBI Taxonomy" id="586396"/>
    <lineage>
        <taxon>Eukaryota</taxon>
        <taxon>Viridiplantae</taxon>
        <taxon>Streptophyta</taxon>
        <taxon>Embryophyta</taxon>
        <taxon>Tracheophyta</taxon>
        <taxon>Spermatophyta</taxon>
        <taxon>Magnoliopsida</taxon>
        <taxon>eudicotyledons</taxon>
        <taxon>Gunneridae</taxon>
        <taxon>Pentapetalae</taxon>
        <taxon>rosids</taxon>
        <taxon>fabids</taxon>
        <taxon>Malpighiales</taxon>
        <taxon>Linaceae</taxon>
        <taxon>Linum</taxon>
    </lineage>
</organism>
<feature type="compositionally biased region" description="Polar residues" evidence="4">
    <location>
        <begin position="427"/>
        <end position="455"/>
    </location>
</feature>
<dbReference type="InterPro" id="IPR036390">
    <property type="entry name" value="WH_DNA-bd_sf"/>
</dbReference>
<name>A0AAV0GY48_9ROSI</name>
<evidence type="ECO:0000313" key="7">
    <source>
        <dbReference type="EMBL" id="CAI0377967.1"/>
    </source>
</evidence>
<comment type="caution">
    <text evidence="7">The sequence shown here is derived from an EMBL/GenBank/DDBJ whole genome shotgun (WGS) entry which is preliminary data.</text>
</comment>